<dbReference type="InterPro" id="IPR002300">
    <property type="entry name" value="aa-tRNA-synth_Ia"/>
</dbReference>
<dbReference type="PRINTS" id="PR00986">
    <property type="entry name" value="TRNASYNTHVAL"/>
</dbReference>
<dbReference type="FunFam" id="3.90.740.10:FF:000005">
    <property type="entry name" value="Valine--tRNA ligase, mitochondrial"/>
    <property type="match status" value="1"/>
</dbReference>
<evidence type="ECO:0000256" key="5">
    <source>
        <dbReference type="ARBA" id="ARBA00022598"/>
    </source>
</evidence>
<reference evidence="14" key="1">
    <citation type="journal article" date="2014" name="Front. Microbiol.">
        <title>High frequency of phylogenetically diverse reductive dehalogenase-homologous genes in deep subseafloor sedimentary metagenomes.</title>
        <authorList>
            <person name="Kawai M."/>
            <person name="Futagami T."/>
            <person name="Toyoda A."/>
            <person name="Takaki Y."/>
            <person name="Nishi S."/>
            <person name="Hori S."/>
            <person name="Arai W."/>
            <person name="Tsubouchi T."/>
            <person name="Morono Y."/>
            <person name="Uchiyama I."/>
            <person name="Ito T."/>
            <person name="Fujiyama A."/>
            <person name="Inagaki F."/>
            <person name="Takami H."/>
        </authorList>
    </citation>
    <scope>NUCLEOTIDE SEQUENCE</scope>
    <source>
        <strain evidence="14">Expedition CK06-06</strain>
    </source>
</reference>
<evidence type="ECO:0000256" key="4">
    <source>
        <dbReference type="ARBA" id="ARBA00022490"/>
    </source>
</evidence>
<dbReference type="AlphaFoldDB" id="X1FCB0"/>
<dbReference type="GO" id="GO:0005524">
    <property type="term" value="F:ATP binding"/>
    <property type="evidence" value="ECO:0007669"/>
    <property type="project" value="UniProtKB-KW"/>
</dbReference>
<keyword evidence="4" id="KW-0963">Cytoplasm</keyword>
<dbReference type="InterPro" id="IPR002303">
    <property type="entry name" value="Valyl-tRNA_ligase"/>
</dbReference>
<dbReference type="Gene3D" id="3.90.740.10">
    <property type="entry name" value="Valyl/Leucyl/Isoleucyl-tRNA synthetase, editing domain"/>
    <property type="match status" value="2"/>
</dbReference>
<keyword evidence="8" id="KW-0648">Protein biosynthesis</keyword>
<gene>
    <name evidence="14" type="ORF">S03H2_03316</name>
</gene>
<evidence type="ECO:0000256" key="2">
    <source>
        <dbReference type="ARBA" id="ARBA00011245"/>
    </source>
</evidence>
<proteinExistence type="predicted"/>
<keyword evidence="9" id="KW-0175">Coiled coil</keyword>
<evidence type="ECO:0000256" key="11">
    <source>
        <dbReference type="ARBA" id="ARBA00029936"/>
    </source>
</evidence>
<dbReference type="Gene3D" id="3.40.50.620">
    <property type="entry name" value="HUPs"/>
    <property type="match status" value="1"/>
</dbReference>
<dbReference type="SUPFAM" id="SSF50677">
    <property type="entry name" value="ValRS/IleRS/LeuRS editing domain"/>
    <property type="match status" value="1"/>
</dbReference>
<dbReference type="FunFam" id="3.40.50.620:FF:000032">
    <property type="entry name" value="Valine--tRNA ligase"/>
    <property type="match status" value="1"/>
</dbReference>
<comment type="catalytic activity">
    <reaction evidence="12">
        <text>tRNA(Val) + L-valine + ATP = L-valyl-tRNA(Val) + AMP + diphosphate</text>
        <dbReference type="Rhea" id="RHEA:10704"/>
        <dbReference type="Rhea" id="RHEA-COMP:9672"/>
        <dbReference type="Rhea" id="RHEA-COMP:9708"/>
        <dbReference type="ChEBI" id="CHEBI:30616"/>
        <dbReference type="ChEBI" id="CHEBI:33019"/>
        <dbReference type="ChEBI" id="CHEBI:57762"/>
        <dbReference type="ChEBI" id="CHEBI:78442"/>
        <dbReference type="ChEBI" id="CHEBI:78537"/>
        <dbReference type="ChEBI" id="CHEBI:456215"/>
        <dbReference type="EC" id="6.1.1.9"/>
    </reaction>
</comment>
<dbReference type="PANTHER" id="PTHR11946">
    <property type="entry name" value="VALYL-TRNA SYNTHETASES"/>
    <property type="match status" value="1"/>
</dbReference>
<comment type="subcellular location">
    <subcellularLocation>
        <location evidence="1">Cytoplasm</location>
    </subcellularLocation>
</comment>
<dbReference type="EMBL" id="BARU01001215">
    <property type="protein sequence ID" value="GAH30195.1"/>
    <property type="molecule type" value="Genomic_DNA"/>
</dbReference>
<evidence type="ECO:0000256" key="7">
    <source>
        <dbReference type="ARBA" id="ARBA00022840"/>
    </source>
</evidence>
<dbReference type="InterPro" id="IPR014729">
    <property type="entry name" value="Rossmann-like_a/b/a_fold"/>
</dbReference>
<evidence type="ECO:0000256" key="1">
    <source>
        <dbReference type="ARBA" id="ARBA00004496"/>
    </source>
</evidence>
<evidence type="ECO:0000256" key="6">
    <source>
        <dbReference type="ARBA" id="ARBA00022741"/>
    </source>
</evidence>
<comment type="subunit">
    <text evidence="2">Monomer.</text>
</comment>
<sequence length="371" mass="42301">MSEIPKAYEPGKIEKKWYDFWLEQGYFTPKIDPGKKPFVVIMPPPNVTGELHLGHALTDTLEDIIVRWHRMKGEPTLWLPGADHAGIATQVVVEQELAKQGLTKNDIGREKFLKVIWEWANKSRRNINSQHQMLGTSCDWTRDHFTLDEGPSRAVRTAFVRLYNKGLIYRGERIINWCPRCQTALSDLEVDYKSITGHLYYVRYPLTADSSQLTALRFVTVATTRPETLLGDTAVAVNPKDRRYENLVGKDVILPLVNKKIPIIADDAVDPSFGTGVLKITPAHDPTDFEVAERHNLPSVNIMNLDATMNENAGPYVNLERFVCRDKVVADLKDKGLLEKIEPYPHSVGHCNRCQTMIEPKASRQWFIRTR</sequence>
<dbReference type="InterPro" id="IPR009008">
    <property type="entry name" value="Val/Leu/Ile-tRNA-synth_edit"/>
</dbReference>
<evidence type="ECO:0000256" key="3">
    <source>
        <dbReference type="ARBA" id="ARBA00013169"/>
    </source>
</evidence>
<protein>
    <recommendedName>
        <fullName evidence="3">valine--tRNA ligase</fullName>
        <ecNumber evidence="3">6.1.1.9</ecNumber>
    </recommendedName>
    <alternativeName>
        <fullName evidence="11">Valyl-tRNA synthetase</fullName>
    </alternativeName>
</protein>
<evidence type="ECO:0000256" key="12">
    <source>
        <dbReference type="ARBA" id="ARBA00047552"/>
    </source>
</evidence>
<evidence type="ECO:0000256" key="8">
    <source>
        <dbReference type="ARBA" id="ARBA00022917"/>
    </source>
</evidence>
<feature type="non-terminal residue" evidence="14">
    <location>
        <position position="371"/>
    </location>
</feature>
<dbReference type="Pfam" id="PF00133">
    <property type="entry name" value="tRNA-synt_1"/>
    <property type="match status" value="1"/>
</dbReference>
<keyword evidence="10" id="KW-0030">Aminoacyl-tRNA synthetase</keyword>
<dbReference type="GO" id="GO:0002161">
    <property type="term" value="F:aminoacyl-tRNA deacylase activity"/>
    <property type="evidence" value="ECO:0007669"/>
    <property type="project" value="InterPro"/>
</dbReference>
<name>X1FCB0_9ZZZZ</name>
<keyword evidence="5" id="KW-0436">Ligase</keyword>
<dbReference type="SUPFAM" id="SSF52374">
    <property type="entry name" value="Nucleotidylyl transferase"/>
    <property type="match status" value="1"/>
</dbReference>
<organism evidence="14">
    <name type="scientific">marine sediment metagenome</name>
    <dbReference type="NCBI Taxonomy" id="412755"/>
    <lineage>
        <taxon>unclassified sequences</taxon>
        <taxon>metagenomes</taxon>
        <taxon>ecological metagenomes</taxon>
    </lineage>
</organism>
<dbReference type="InterPro" id="IPR001412">
    <property type="entry name" value="aa-tRNA-synth_I_CS"/>
</dbReference>
<dbReference type="EC" id="6.1.1.9" evidence="3"/>
<evidence type="ECO:0000256" key="9">
    <source>
        <dbReference type="ARBA" id="ARBA00023054"/>
    </source>
</evidence>
<accession>X1FCB0</accession>
<evidence type="ECO:0000256" key="10">
    <source>
        <dbReference type="ARBA" id="ARBA00023146"/>
    </source>
</evidence>
<dbReference type="GO" id="GO:0005829">
    <property type="term" value="C:cytosol"/>
    <property type="evidence" value="ECO:0007669"/>
    <property type="project" value="TreeGrafter"/>
</dbReference>
<dbReference type="PANTHER" id="PTHR11946:SF93">
    <property type="entry name" value="VALINE--TRNA LIGASE, CHLOROPLASTIC_MITOCHONDRIAL 2"/>
    <property type="match status" value="1"/>
</dbReference>
<comment type="caution">
    <text evidence="14">The sequence shown here is derived from an EMBL/GenBank/DDBJ whole genome shotgun (WGS) entry which is preliminary data.</text>
</comment>
<keyword evidence="6" id="KW-0547">Nucleotide-binding</keyword>
<keyword evidence="7" id="KW-0067">ATP-binding</keyword>
<feature type="domain" description="Aminoacyl-tRNA synthetase class Ia" evidence="13">
    <location>
        <begin position="16"/>
        <end position="370"/>
    </location>
</feature>
<dbReference type="PROSITE" id="PS00178">
    <property type="entry name" value="AA_TRNA_LIGASE_I"/>
    <property type="match status" value="1"/>
</dbReference>
<evidence type="ECO:0000259" key="13">
    <source>
        <dbReference type="Pfam" id="PF00133"/>
    </source>
</evidence>
<dbReference type="GO" id="GO:0004832">
    <property type="term" value="F:valine-tRNA ligase activity"/>
    <property type="evidence" value="ECO:0007669"/>
    <property type="project" value="UniProtKB-EC"/>
</dbReference>
<dbReference type="GO" id="GO:0006438">
    <property type="term" value="P:valyl-tRNA aminoacylation"/>
    <property type="evidence" value="ECO:0007669"/>
    <property type="project" value="InterPro"/>
</dbReference>
<evidence type="ECO:0000313" key="14">
    <source>
        <dbReference type="EMBL" id="GAH30195.1"/>
    </source>
</evidence>